<organism evidence="2 3">
    <name type="scientific">Anguilla anguilla</name>
    <name type="common">European freshwater eel</name>
    <name type="synonym">Muraena anguilla</name>
    <dbReference type="NCBI Taxonomy" id="7936"/>
    <lineage>
        <taxon>Eukaryota</taxon>
        <taxon>Metazoa</taxon>
        <taxon>Chordata</taxon>
        <taxon>Craniata</taxon>
        <taxon>Vertebrata</taxon>
        <taxon>Euteleostomi</taxon>
        <taxon>Actinopterygii</taxon>
        <taxon>Neopterygii</taxon>
        <taxon>Teleostei</taxon>
        <taxon>Anguilliformes</taxon>
        <taxon>Anguillidae</taxon>
        <taxon>Anguilla</taxon>
    </lineage>
</organism>
<accession>A0A9D3M1R2</accession>
<feature type="compositionally biased region" description="Basic residues" evidence="1">
    <location>
        <begin position="150"/>
        <end position="164"/>
    </location>
</feature>
<protein>
    <submittedName>
        <fullName evidence="2">Uncharacterized protein</fullName>
    </submittedName>
</protein>
<evidence type="ECO:0000313" key="2">
    <source>
        <dbReference type="EMBL" id="KAG5836873.1"/>
    </source>
</evidence>
<reference evidence="2" key="1">
    <citation type="submission" date="2021-01" db="EMBL/GenBank/DDBJ databases">
        <title>A chromosome-scale assembly of European eel, Anguilla anguilla.</title>
        <authorList>
            <person name="Henkel C."/>
            <person name="Jong-Raadsen S.A."/>
            <person name="Dufour S."/>
            <person name="Weltzien F.-A."/>
            <person name="Palstra A.P."/>
            <person name="Pelster B."/>
            <person name="Spaink H.P."/>
            <person name="Van Den Thillart G.E."/>
            <person name="Jansen H."/>
            <person name="Zahm M."/>
            <person name="Klopp C."/>
            <person name="Cedric C."/>
            <person name="Louis A."/>
            <person name="Berthelot C."/>
            <person name="Parey E."/>
            <person name="Roest Crollius H."/>
            <person name="Montfort J."/>
            <person name="Robinson-Rechavi M."/>
            <person name="Bucao C."/>
            <person name="Bouchez O."/>
            <person name="Gislard M."/>
            <person name="Lluch J."/>
            <person name="Milhes M."/>
            <person name="Lampietro C."/>
            <person name="Lopez Roques C."/>
            <person name="Donnadieu C."/>
            <person name="Braasch I."/>
            <person name="Desvignes T."/>
            <person name="Postlethwait J."/>
            <person name="Bobe J."/>
            <person name="Guiguen Y."/>
            <person name="Dirks R."/>
        </authorList>
    </citation>
    <scope>NUCLEOTIDE SEQUENCE</scope>
    <source>
        <strain evidence="2">Tag_6206</strain>
        <tissue evidence="2">Liver</tissue>
    </source>
</reference>
<dbReference type="PANTHER" id="PTHR46940">
    <property type="entry name" value="NKAP DOMAIN-CONTAINING 1"/>
    <property type="match status" value="1"/>
</dbReference>
<dbReference type="PANTHER" id="PTHR46940:SF1">
    <property type="entry name" value="NKAP DOMAIN CONTAINING 1"/>
    <property type="match status" value="1"/>
</dbReference>
<proteinExistence type="predicted"/>
<keyword evidence="3" id="KW-1185">Reference proteome</keyword>
<name>A0A9D3M1R2_ANGAN</name>
<dbReference type="Proteomes" id="UP001044222">
    <property type="component" value="Chromosome 13"/>
</dbReference>
<comment type="caution">
    <text evidence="2">The sequence shown here is derived from an EMBL/GenBank/DDBJ whole genome shotgun (WGS) entry which is preliminary data.</text>
</comment>
<dbReference type="AlphaFoldDB" id="A0A9D3M1R2"/>
<gene>
    <name evidence="2" type="ORF">ANANG_G00233310</name>
</gene>
<dbReference type="Pfam" id="PF15692">
    <property type="entry name" value="NKAP"/>
    <property type="match status" value="1"/>
</dbReference>
<evidence type="ECO:0000256" key="1">
    <source>
        <dbReference type="SAM" id="MobiDB-lite"/>
    </source>
</evidence>
<dbReference type="EMBL" id="JAFIRN010000013">
    <property type="protein sequence ID" value="KAG5836873.1"/>
    <property type="molecule type" value="Genomic_DNA"/>
</dbReference>
<evidence type="ECO:0000313" key="3">
    <source>
        <dbReference type="Proteomes" id="UP001044222"/>
    </source>
</evidence>
<feature type="region of interest" description="Disordered" evidence="1">
    <location>
        <begin position="114"/>
        <end position="206"/>
    </location>
</feature>
<dbReference type="InterPro" id="IPR043407">
    <property type="entry name" value="Nkap_D1"/>
</dbReference>
<sequence length="206" mass="24104">MSQIPMGKVLFRNLLRHTGAHNKILEESEMWKQRDMEKHSSDDQVMLHGRKPAHMYRGHMHCDRFLEETSASGDRDREDDREARFLTRKIYEIKASDPNRWGHSGFKELYPEEFESGGEKEGSNGENLQLRKRRRASLGARDTSTPRSPPARRRRKRRRRRGRKAGSENSGRARRAAPSPNTEPHKKKRKDWKAANEENSEESSED</sequence>